<dbReference type="Proteomes" id="UP000011083">
    <property type="component" value="Unassembled WGS sequence"/>
</dbReference>
<reference evidence="2 3" key="1">
    <citation type="journal article" date="2013" name="Genome Biol.">
        <title>Genome of Acanthamoeba castellanii highlights extensive lateral gene transfer and early evolution of tyrosine kinase signaling.</title>
        <authorList>
            <person name="Clarke M."/>
            <person name="Lohan A.J."/>
            <person name="Liu B."/>
            <person name="Lagkouvardos I."/>
            <person name="Roy S."/>
            <person name="Zafar N."/>
            <person name="Bertelli C."/>
            <person name="Schilde C."/>
            <person name="Kianianmomeni A."/>
            <person name="Burglin T.R."/>
            <person name="Frech C."/>
            <person name="Turcotte B."/>
            <person name="Kopec K.O."/>
            <person name="Synnott J.M."/>
            <person name="Choo C."/>
            <person name="Paponov I."/>
            <person name="Finkler A."/>
            <person name="Soon Heng Tan C."/>
            <person name="Hutchins A.P."/>
            <person name="Weinmeier T."/>
            <person name="Rattei T."/>
            <person name="Chu J.S."/>
            <person name="Gimenez G."/>
            <person name="Irimia M."/>
            <person name="Rigden D.J."/>
            <person name="Fitzpatrick D.A."/>
            <person name="Lorenzo-Morales J."/>
            <person name="Bateman A."/>
            <person name="Chiu C.H."/>
            <person name="Tang P."/>
            <person name="Hegemann P."/>
            <person name="Fromm H."/>
            <person name="Raoult D."/>
            <person name="Greub G."/>
            <person name="Miranda-Saavedra D."/>
            <person name="Chen N."/>
            <person name="Nash P."/>
            <person name="Ginger M.L."/>
            <person name="Horn M."/>
            <person name="Schaap P."/>
            <person name="Caler L."/>
            <person name="Loftus B."/>
        </authorList>
    </citation>
    <scope>NUCLEOTIDE SEQUENCE [LARGE SCALE GENOMIC DNA]</scope>
    <source>
        <strain evidence="2 3">Neff</strain>
    </source>
</reference>
<feature type="compositionally biased region" description="Low complexity" evidence="1">
    <location>
        <begin position="633"/>
        <end position="650"/>
    </location>
</feature>
<keyword evidence="3" id="KW-1185">Reference proteome</keyword>
<feature type="compositionally biased region" description="Basic and acidic residues" evidence="1">
    <location>
        <begin position="545"/>
        <end position="554"/>
    </location>
</feature>
<feature type="region of interest" description="Disordered" evidence="1">
    <location>
        <begin position="541"/>
        <end position="606"/>
    </location>
</feature>
<feature type="compositionally biased region" description="Low complexity" evidence="1">
    <location>
        <begin position="440"/>
        <end position="461"/>
    </location>
</feature>
<feature type="compositionally biased region" description="Low complexity" evidence="1">
    <location>
        <begin position="657"/>
        <end position="666"/>
    </location>
</feature>
<feature type="region of interest" description="Disordered" evidence="1">
    <location>
        <begin position="440"/>
        <end position="468"/>
    </location>
</feature>
<feature type="compositionally biased region" description="Polar residues" evidence="1">
    <location>
        <begin position="770"/>
        <end position="779"/>
    </location>
</feature>
<dbReference type="RefSeq" id="XP_004340896.1">
    <property type="nucleotide sequence ID" value="XM_004340848.1"/>
</dbReference>
<dbReference type="GeneID" id="14919653"/>
<proteinExistence type="predicted"/>
<dbReference type="VEuPathDB" id="AmoebaDB:ACA1_166980"/>
<feature type="compositionally biased region" description="Polar residues" evidence="1">
    <location>
        <begin position="689"/>
        <end position="713"/>
    </location>
</feature>
<protein>
    <submittedName>
        <fullName evidence="2">Uncharacterized protein</fullName>
    </submittedName>
</protein>
<organism evidence="2 3">
    <name type="scientific">Acanthamoeba castellanii (strain ATCC 30010 / Neff)</name>
    <dbReference type="NCBI Taxonomy" id="1257118"/>
    <lineage>
        <taxon>Eukaryota</taxon>
        <taxon>Amoebozoa</taxon>
        <taxon>Discosea</taxon>
        <taxon>Longamoebia</taxon>
        <taxon>Centramoebida</taxon>
        <taxon>Acanthamoebidae</taxon>
        <taxon>Acanthamoeba</taxon>
    </lineage>
</organism>
<gene>
    <name evidence="2" type="ORF">ACA1_166980</name>
</gene>
<evidence type="ECO:0000313" key="3">
    <source>
        <dbReference type="Proteomes" id="UP000011083"/>
    </source>
</evidence>
<feature type="compositionally biased region" description="Low complexity" evidence="1">
    <location>
        <begin position="146"/>
        <end position="256"/>
    </location>
</feature>
<feature type="compositionally biased region" description="Polar residues" evidence="1">
    <location>
        <begin position="372"/>
        <end position="397"/>
    </location>
</feature>
<name>L8H246_ACACF</name>
<feature type="region of interest" description="Disordered" evidence="1">
    <location>
        <begin position="357"/>
        <end position="397"/>
    </location>
</feature>
<dbReference type="KEGG" id="acan:ACA1_166980"/>
<feature type="region of interest" description="Disordered" evidence="1">
    <location>
        <begin position="632"/>
        <end position="729"/>
    </location>
</feature>
<dbReference type="AlphaFoldDB" id="L8H246"/>
<sequence>MHNAPIEGHYLEHQNYLSPRGPAAPFSPIQMKTSSSSASWLHRSNGGNVASLQPPSTKPSIGAPLLGCIFFLDMANDDARKLSTERQLKQLAARVEDLFNGDIVTHVITTRHLTHEQKLKIQQQALSPPPPLSSSSLASAFLPVATTTSSTPGLSSPSLPASPHPSSSSQAMTVPPSTHQPLTTSTSTSSTSTLLSPSTLGISNATASTSPNSPFSSSPSSPFSCNPAAGSYPPPQASSSPSSPSAMAAYAPPSTAGGASLRPPTPGNAAIPAPTAPHSLIEQLRYASGSGKRKESQLAMTRKAYMMAHQQQQVQATDTELSEDVIALAYRLGKKIYHIDKFAPWLEKHCSPYGSAMTTTTTTSVPRRGNESTHTTAESPIGSPQGQRNLSTNCQSTAAGPAWSTASVDMLPSLSAATAAAPFAPVMVVPSSLPPFPSGLPGSSATAASTTGVVPTTTTTKPPSPTTLPSFQAPFLMVEDLKGQFKTMYKEFPFDSYGCSTVPFLNLDAPPGCSPFLDAETIKKHKVKSLQLQIEEMQRQYQQKLEQRKREKPAAGRPKRPTSAPLTRPRRPSPRERSSPQAAMQESVEMWEGEDGGGMADSSLQVPHPFRAPAAANPIATSPGSGLVLYPPSTSSSSSVVSLSSSSSSSMHQQRRLSPLSSLSASTPYCPMSSTRTSPTFAFPPLHSSAPSLNTTGTTGTPRPSKMSSSGGSHQHVRPHSHSHGSLTSSASLLARAHYPSDWRERLSASCLPPDSSGRSLGEEMEDDASTSTFMQRSA</sequence>
<feature type="region of interest" description="Disordered" evidence="1">
    <location>
        <begin position="146"/>
        <end position="274"/>
    </location>
</feature>
<evidence type="ECO:0000256" key="1">
    <source>
        <dbReference type="SAM" id="MobiDB-lite"/>
    </source>
</evidence>
<accession>L8H246</accession>
<feature type="region of interest" description="Disordered" evidence="1">
    <location>
        <begin position="744"/>
        <end position="779"/>
    </location>
</feature>
<dbReference type="EMBL" id="KB007941">
    <property type="protein sequence ID" value="ELR18838.1"/>
    <property type="molecule type" value="Genomic_DNA"/>
</dbReference>
<evidence type="ECO:0000313" key="2">
    <source>
        <dbReference type="EMBL" id="ELR18838.1"/>
    </source>
</evidence>